<dbReference type="eggNOG" id="COG2077">
    <property type="taxonomic scope" value="Bacteria"/>
</dbReference>
<comment type="subunit">
    <text evidence="6">Homodimer.</text>
</comment>
<dbReference type="KEGG" id="nam:NAMH_1797"/>
<dbReference type="InterPro" id="IPR036249">
    <property type="entry name" value="Thioredoxin-like_sf"/>
</dbReference>
<dbReference type="Proteomes" id="UP000000448">
    <property type="component" value="Chromosome"/>
</dbReference>
<evidence type="ECO:0000256" key="3">
    <source>
        <dbReference type="ARBA" id="ARBA00023002"/>
    </source>
</evidence>
<dbReference type="EMBL" id="CP001279">
    <property type="protein sequence ID" value="ACM93558.1"/>
    <property type="molecule type" value="Genomic_DNA"/>
</dbReference>
<dbReference type="NCBIfam" id="NF001808">
    <property type="entry name" value="PRK00522.1"/>
    <property type="match status" value="1"/>
</dbReference>
<dbReference type="InterPro" id="IPR013766">
    <property type="entry name" value="Thioredoxin_domain"/>
</dbReference>
<dbReference type="EC" id="1.11.1.24" evidence="6"/>
<evidence type="ECO:0000256" key="5">
    <source>
        <dbReference type="ARBA" id="ARBA00023284"/>
    </source>
</evidence>
<comment type="similarity">
    <text evidence="6">Belongs to the peroxiredoxin family. Tpx subfamily.</text>
</comment>
<feature type="active site" description="Cysteine sulfenic acid (-SOH) intermediate" evidence="6">
    <location>
        <position position="61"/>
    </location>
</feature>
<keyword evidence="9" id="KW-1185">Reference proteome</keyword>
<protein>
    <recommendedName>
        <fullName evidence="6">Thiol peroxidase</fullName>
        <shortName evidence="6">Tpx</shortName>
        <ecNumber evidence="6">1.11.1.24</ecNumber>
    </recommendedName>
    <alternativeName>
        <fullName evidence="6">Peroxiredoxin tpx</fullName>
        <shortName evidence="6">Prx</shortName>
    </alternativeName>
    <alternativeName>
        <fullName evidence="6">Thioredoxin peroxidase</fullName>
    </alternativeName>
    <alternativeName>
        <fullName evidence="6">Thioredoxin-dependent peroxiredoxin</fullName>
    </alternativeName>
</protein>
<feature type="domain" description="Thioredoxin" evidence="7">
    <location>
        <begin position="19"/>
        <end position="171"/>
    </location>
</feature>
<keyword evidence="1 6" id="KW-0575">Peroxidase</keyword>
<accession>B9L725</accession>
<dbReference type="HOGENOM" id="CLU_042529_12_2_7"/>
<dbReference type="RefSeq" id="WP_015902610.1">
    <property type="nucleotide sequence ID" value="NC_012115.1"/>
</dbReference>
<evidence type="ECO:0000256" key="2">
    <source>
        <dbReference type="ARBA" id="ARBA00022862"/>
    </source>
</evidence>
<dbReference type="InterPro" id="IPR013740">
    <property type="entry name" value="Redoxin"/>
</dbReference>
<evidence type="ECO:0000256" key="4">
    <source>
        <dbReference type="ARBA" id="ARBA00023157"/>
    </source>
</evidence>
<keyword evidence="4 6" id="KW-1015">Disulfide bond</keyword>
<sequence length="172" mass="18143">MPTLTKLKGNDVALYGNQVNVGDSAPVVTLPNSGLEEVTIGGAQDKAQLIVAVPSLDTPVCAMETTKFNNQAANVEGATVYVVSMDLPFAAKRFCSTEGIENLQVLSDFRDKCFSAAYGTLIAEGPLRGLSARAIFVIGKDGKVVYKELVEEITAEPDYEAALAALKEAAAK</sequence>
<evidence type="ECO:0000313" key="9">
    <source>
        <dbReference type="Proteomes" id="UP000000448"/>
    </source>
</evidence>
<keyword evidence="5 6" id="KW-0676">Redox-active center</keyword>
<dbReference type="AlphaFoldDB" id="B9L725"/>
<comment type="miscellaneous">
    <text evidence="6">The active site is a conserved redox-active cysteine residue, the peroxidatic cysteine (C(P)), which makes the nucleophilic attack on the peroxide substrate. The peroxide oxidizes the C(P)-SH to cysteine sulfenic acid (C(P)-SOH), which then reacts with another cysteine residue, the resolving cysteine (C(R)), to form a disulfide bridge. The disulfide is subsequently reduced by an appropriate electron donor to complete the catalytic cycle. In this atypical 2-Cys peroxiredoxin, C(R) is present in the same subunit to form an intramolecular disulfide. The disulfide is subsequently reduced by thioredoxin.</text>
</comment>
<dbReference type="SUPFAM" id="SSF52833">
    <property type="entry name" value="Thioredoxin-like"/>
    <property type="match status" value="1"/>
</dbReference>
<evidence type="ECO:0000259" key="7">
    <source>
        <dbReference type="PROSITE" id="PS51352"/>
    </source>
</evidence>
<dbReference type="Gene3D" id="3.40.30.10">
    <property type="entry name" value="Glutaredoxin"/>
    <property type="match status" value="1"/>
</dbReference>
<dbReference type="CDD" id="cd03014">
    <property type="entry name" value="PRX_Atyp2cys"/>
    <property type="match status" value="1"/>
</dbReference>
<comment type="function">
    <text evidence="6">Thiol-specific peroxidase that catalyzes the reduction of hydrogen peroxide and organic hydroperoxides to water and alcohols, respectively. Plays a role in cell protection against oxidative stress by detoxifying peroxides.</text>
</comment>
<dbReference type="InterPro" id="IPR018219">
    <property type="entry name" value="Tpx_CS"/>
</dbReference>
<dbReference type="OrthoDB" id="9781543at2"/>
<dbReference type="PANTHER" id="PTHR43110">
    <property type="entry name" value="THIOL PEROXIDASE"/>
    <property type="match status" value="1"/>
</dbReference>
<dbReference type="STRING" id="598659.NAMH_1797"/>
<gene>
    <name evidence="6" type="primary">tpx</name>
    <name evidence="8" type="ordered locus">NAMH_1797</name>
</gene>
<proteinExistence type="inferred from homology"/>
<evidence type="ECO:0000313" key="8">
    <source>
        <dbReference type="EMBL" id="ACM93558.1"/>
    </source>
</evidence>
<dbReference type="PROSITE" id="PS51352">
    <property type="entry name" value="THIOREDOXIN_2"/>
    <property type="match status" value="1"/>
</dbReference>
<dbReference type="InterPro" id="IPR002065">
    <property type="entry name" value="TPX"/>
</dbReference>
<reference evidence="8 9" key="1">
    <citation type="journal article" date="2009" name="PLoS Genet.">
        <title>Adaptations to submarine hydrothermal environments exemplified by the genome of Nautilia profundicola.</title>
        <authorList>
            <person name="Campbell B.J."/>
            <person name="Smith J.L."/>
            <person name="Hanson T.E."/>
            <person name="Klotz M.G."/>
            <person name="Stein L.Y."/>
            <person name="Lee C.K."/>
            <person name="Wu D."/>
            <person name="Robinson J.M."/>
            <person name="Khouri H.M."/>
            <person name="Eisen J.A."/>
            <person name="Cary S.C."/>
        </authorList>
    </citation>
    <scope>NUCLEOTIDE SEQUENCE [LARGE SCALE GENOMIC DNA]</scope>
    <source>
        <strain evidence="9">ATCC BAA-1463 / DSM 18972 / AmH</strain>
    </source>
</reference>
<dbReference type="Pfam" id="PF08534">
    <property type="entry name" value="Redoxin"/>
    <property type="match status" value="1"/>
</dbReference>
<keyword evidence="3 6" id="KW-0560">Oxidoreductase</keyword>
<dbReference type="PROSITE" id="PS01265">
    <property type="entry name" value="TPX"/>
    <property type="match status" value="1"/>
</dbReference>
<comment type="catalytic activity">
    <reaction evidence="6">
        <text>a hydroperoxide + [thioredoxin]-dithiol = an alcohol + [thioredoxin]-disulfide + H2O</text>
        <dbReference type="Rhea" id="RHEA:62620"/>
        <dbReference type="Rhea" id="RHEA-COMP:10698"/>
        <dbReference type="Rhea" id="RHEA-COMP:10700"/>
        <dbReference type="ChEBI" id="CHEBI:15377"/>
        <dbReference type="ChEBI" id="CHEBI:29950"/>
        <dbReference type="ChEBI" id="CHEBI:30879"/>
        <dbReference type="ChEBI" id="CHEBI:35924"/>
        <dbReference type="ChEBI" id="CHEBI:50058"/>
        <dbReference type="EC" id="1.11.1.24"/>
    </reaction>
</comment>
<keyword evidence="2 6" id="KW-0049">Antioxidant</keyword>
<evidence type="ECO:0000256" key="1">
    <source>
        <dbReference type="ARBA" id="ARBA00022559"/>
    </source>
</evidence>
<evidence type="ECO:0000256" key="6">
    <source>
        <dbReference type="HAMAP-Rule" id="MF_00269"/>
    </source>
</evidence>
<organism evidence="8 9">
    <name type="scientific">Nautilia profundicola (strain ATCC BAA-1463 / DSM 18972 / AmH)</name>
    <dbReference type="NCBI Taxonomy" id="598659"/>
    <lineage>
        <taxon>Bacteria</taxon>
        <taxon>Pseudomonadati</taxon>
        <taxon>Campylobacterota</taxon>
        <taxon>Epsilonproteobacteria</taxon>
        <taxon>Nautiliales</taxon>
        <taxon>Nautiliaceae</taxon>
        <taxon>Nautilia</taxon>
    </lineage>
</organism>
<dbReference type="GO" id="GO:0008379">
    <property type="term" value="F:thioredoxin peroxidase activity"/>
    <property type="evidence" value="ECO:0007669"/>
    <property type="project" value="UniProtKB-UniRule"/>
</dbReference>
<dbReference type="HAMAP" id="MF_00269">
    <property type="entry name" value="Tpx"/>
    <property type="match status" value="1"/>
</dbReference>
<dbReference type="InterPro" id="IPR050455">
    <property type="entry name" value="Tpx_Peroxidase_subfamily"/>
</dbReference>
<name>B9L725_NAUPA</name>
<feature type="disulfide bond" description="Redox-active" evidence="6">
    <location>
        <begin position="61"/>
        <end position="95"/>
    </location>
</feature>
<dbReference type="PANTHER" id="PTHR43110:SF1">
    <property type="entry name" value="THIOL PEROXIDASE"/>
    <property type="match status" value="1"/>
</dbReference>